<dbReference type="PANTHER" id="PTHR30399">
    <property type="entry name" value="UNCHARACTERIZED PROTEIN YGJP"/>
    <property type="match status" value="1"/>
</dbReference>
<evidence type="ECO:0000313" key="3">
    <source>
        <dbReference type="Proteomes" id="UP000273977"/>
    </source>
</evidence>
<dbReference type="Gene3D" id="3.30.2010.10">
    <property type="entry name" value="Metalloproteases ('zincins'), catalytic domain"/>
    <property type="match status" value="1"/>
</dbReference>
<dbReference type="InterPro" id="IPR053136">
    <property type="entry name" value="UTP_pyrophosphatase-like"/>
</dbReference>
<gene>
    <name evidence="2" type="ORF">EF384_04005</name>
</gene>
<evidence type="ECO:0000259" key="1">
    <source>
        <dbReference type="Pfam" id="PF01863"/>
    </source>
</evidence>
<dbReference type="PANTHER" id="PTHR30399:SF1">
    <property type="entry name" value="UTP PYROPHOSPHATASE"/>
    <property type="match status" value="1"/>
</dbReference>
<proteinExistence type="predicted"/>
<protein>
    <submittedName>
        <fullName evidence="2">M48 family peptidase</fullName>
    </submittedName>
</protein>
<name>A0A3N4GEW0_9LACT</name>
<organism evidence="2 3">
    <name type="scientific">Aerococcus agrisoli</name>
    <dbReference type="NCBI Taxonomy" id="2487350"/>
    <lineage>
        <taxon>Bacteria</taxon>
        <taxon>Bacillati</taxon>
        <taxon>Bacillota</taxon>
        <taxon>Bacilli</taxon>
        <taxon>Lactobacillales</taxon>
        <taxon>Aerococcaceae</taxon>
        <taxon>Aerococcus</taxon>
    </lineage>
</organism>
<comment type="caution">
    <text evidence="2">The sequence shown here is derived from an EMBL/GenBank/DDBJ whole genome shotgun (WGS) entry which is preliminary data.</text>
</comment>
<dbReference type="RefSeq" id="WP_123779699.1">
    <property type="nucleotide sequence ID" value="NZ_RKMG01000009.1"/>
</dbReference>
<feature type="domain" description="YgjP-like metallopeptidase" evidence="1">
    <location>
        <begin position="25"/>
        <end position="229"/>
    </location>
</feature>
<reference evidence="2 3" key="1">
    <citation type="submission" date="2018-11" db="EMBL/GenBank/DDBJ databases">
        <title>Aerococcus sp. SJQ22, whole genome shotgun sequence.</title>
        <authorList>
            <person name="Sun L."/>
            <person name="Gao X."/>
            <person name="Chen W."/>
            <person name="Huang K."/>
        </authorList>
    </citation>
    <scope>NUCLEOTIDE SEQUENCE [LARGE SCALE GENOMIC DNA]</scope>
    <source>
        <strain evidence="2 3">SJQ22</strain>
    </source>
</reference>
<dbReference type="OrthoDB" id="9811177at2"/>
<dbReference type="CDD" id="cd07344">
    <property type="entry name" value="M48_yhfN_like"/>
    <property type="match status" value="1"/>
</dbReference>
<dbReference type="Pfam" id="PF01863">
    <property type="entry name" value="YgjP-like"/>
    <property type="match status" value="1"/>
</dbReference>
<accession>A0A3N4GEW0</accession>
<dbReference type="Proteomes" id="UP000273977">
    <property type="component" value="Unassembled WGS sequence"/>
</dbReference>
<dbReference type="AlphaFoldDB" id="A0A3N4GEW0"/>
<dbReference type="InterPro" id="IPR002725">
    <property type="entry name" value="YgjP-like_metallopeptidase"/>
</dbReference>
<dbReference type="EMBL" id="RKMG01000009">
    <property type="protein sequence ID" value="RPA60735.1"/>
    <property type="molecule type" value="Genomic_DNA"/>
</dbReference>
<evidence type="ECO:0000313" key="2">
    <source>
        <dbReference type="EMBL" id="RPA60735.1"/>
    </source>
</evidence>
<keyword evidence="3" id="KW-1185">Reference proteome</keyword>
<sequence length="235" mass="26876">MQQFMIIADHPVIINRSASYKNITLRIVLSNPSIRISVPMHASKATIEHFFISNLEQIEAMQAEVFATAEASAKQYVTGEMHHLFGELYPLKVEESSQPSGGHFDNGTIYLSVKKGASRDDRGIVMDKFLRETLKEKTLEVAARLEPKMGVHANKFTMRLMKTRWGSCNINKKTISINLLLVQMPLICLESVVAHELVHLLETNHNKRFYSLMDQYYPAWQEANELLKEFSHKVD</sequence>